<keyword evidence="2" id="KW-1185">Reference proteome</keyword>
<proteinExistence type="predicted"/>
<comment type="caution">
    <text evidence="1">The sequence shown here is derived from an EMBL/GenBank/DDBJ whole genome shotgun (WGS) entry which is preliminary data.</text>
</comment>
<dbReference type="Proteomes" id="UP000272706">
    <property type="component" value="Unassembled WGS sequence"/>
</dbReference>
<evidence type="ECO:0008006" key="3">
    <source>
        <dbReference type="Google" id="ProtNLM"/>
    </source>
</evidence>
<evidence type="ECO:0000313" key="1">
    <source>
        <dbReference type="EMBL" id="RJT41995.1"/>
    </source>
</evidence>
<name>A0A3A5KYP8_9HYPH</name>
<reference evidence="1 2" key="1">
    <citation type="submission" date="2018-09" db="EMBL/GenBank/DDBJ databases">
        <title>Mesorhizobium carmichaelinearum sp. nov. isolated from Carmichaelinea spp. root nodules in New Zealand.</title>
        <authorList>
            <person name="De Meyer S.E."/>
        </authorList>
    </citation>
    <scope>NUCLEOTIDE SEQUENCE [LARGE SCALE GENOMIC DNA]</scope>
    <source>
        <strain evidence="1 2">ICMP19557</strain>
    </source>
</reference>
<dbReference type="AlphaFoldDB" id="A0A3A5KYP8"/>
<protein>
    <recommendedName>
        <fullName evidence="3">MarR family transcriptional regulator</fullName>
    </recommendedName>
</protein>
<sequence length="90" mass="10131">MILSDREQRVLVYMSEDVPPEYGVYMRAIRAAEVIEPRNVRRVVRALARKGMVKLLTLSNPADFYMAGSGYVVTSAGRAEADRLKDEVVL</sequence>
<evidence type="ECO:0000313" key="2">
    <source>
        <dbReference type="Proteomes" id="UP000272706"/>
    </source>
</evidence>
<dbReference type="EMBL" id="QZWZ01000002">
    <property type="protein sequence ID" value="RJT41995.1"/>
    <property type="molecule type" value="Genomic_DNA"/>
</dbReference>
<dbReference type="RefSeq" id="WP_120012949.1">
    <property type="nucleotide sequence ID" value="NZ_QZWZ01000002.1"/>
</dbReference>
<organism evidence="1 2">
    <name type="scientific">Mesorhizobium waimense</name>
    <dbReference type="NCBI Taxonomy" id="1300307"/>
    <lineage>
        <taxon>Bacteria</taxon>
        <taxon>Pseudomonadati</taxon>
        <taxon>Pseudomonadota</taxon>
        <taxon>Alphaproteobacteria</taxon>
        <taxon>Hyphomicrobiales</taxon>
        <taxon>Phyllobacteriaceae</taxon>
        <taxon>Mesorhizobium</taxon>
    </lineage>
</organism>
<gene>
    <name evidence="1" type="ORF">D3227_04770</name>
</gene>
<accession>A0A3A5KYP8</accession>